<organism evidence="2 3">
    <name type="scientific">Thalassiosira oceanica</name>
    <name type="common">Marine diatom</name>
    <dbReference type="NCBI Taxonomy" id="159749"/>
    <lineage>
        <taxon>Eukaryota</taxon>
        <taxon>Sar</taxon>
        <taxon>Stramenopiles</taxon>
        <taxon>Ochrophyta</taxon>
        <taxon>Bacillariophyta</taxon>
        <taxon>Coscinodiscophyceae</taxon>
        <taxon>Thalassiosirophycidae</taxon>
        <taxon>Thalassiosirales</taxon>
        <taxon>Thalassiosiraceae</taxon>
        <taxon>Thalassiosira</taxon>
    </lineage>
</organism>
<name>K0S5W4_THAOC</name>
<dbReference type="EMBL" id="AGNL01019879">
    <property type="protein sequence ID" value="EJK61513.1"/>
    <property type="molecule type" value="Genomic_DNA"/>
</dbReference>
<dbReference type="Proteomes" id="UP000266841">
    <property type="component" value="Unassembled WGS sequence"/>
</dbReference>
<reference evidence="2 3" key="1">
    <citation type="journal article" date="2012" name="Genome Biol.">
        <title>Genome and low-iron response of an oceanic diatom adapted to chronic iron limitation.</title>
        <authorList>
            <person name="Lommer M."/>
            <person name="Specht M."/>
            <person name="Roy A.S."/>
            <person name="Kraemer L."/>
            <person name="Andreson R."/>
            <person name="Gutowska M.A."/>
            <person name="Wolf J."/>
            <person name="Bergner S.V."/>
            <person name="Schilhabel M.B."/>
            <person name="Klostermeier U.C."/>
            <person name="Beiko R.G."/>
            <person name="Rosenstiel P."/>
            <person name="Hippler M."/>
            <person name="Laroche J."/>
        </authorList>
    </citation>
    <scope>NUCLEOTIDE SEQUENCE [LARGE SCALE GENOMIC DNA]</scope>
    <source>
        <strain evidence="2 3">CCMP1005</strain>
    </source>
</reference>
<accession>K0S5W4</accession>
<feature type="non-terminal residue" evidence="2">
    <location>
        <position position="1"/>
    </location>
</feature>
<gene>
    <name evidence="2" type="ORF">THAOC_17984</name>
</gene>
<dbReference type="Gene3D" id="1.25.40.20">
    <property type="entry name" value="Ankyrin repeat-containing domain"/>
    <property type="match status" value="1"/>
</dbReference>
<dbReference type="OrthoDB" id="43346at2759"/>
<evidence type="ECO:0000313" key="2">
    <source>
        <dbReference type="EMBL" id="EJK61513.1"/>
    </source>
</evidence>
<dbReference type="eggNOG" id="ENOG502SI86">
    <property type="taxonomic scope" value="Eukaryota"/>
</dbReference>
<feature type="compositionally biased region" description="Basic and acidic residues" evidence="1">
    <location>
        <begin position="99"/>
        <end position="113"/>
    </location>
</feature>
<keyword evidence="3" id="KW-1185">Reference proteome</keyword>
<proteinExistence type="predicted"/>
<evidence type="ECO:0000313" key="3">
    <source>
        <dbReference type="Proteomes" id="UP000266841"/>
    </source>
</evidence>
<feature type="compositionally biased region" description="Basic residues" evidence="1">
    <location>
        <begin position="161"/>
        <end position="185"/>
    </location>
</feature>
<feature type="region of interest" description="Disordered" evidence="1">
    <location>
        <begin position="379"/>
        <end position="446"/>
    </location>
</feature>
<protein>
    <submittedName>
        <fullName evidence="2">Uncharacterized protein</fullName>
    </submittedName>
</protein>
<feature type="region of interest" description="Disordered" evidence="1">
    <location>
        <begin position="1"/>
        <end position="189"/>
    </location>
</feature>
<dbReference type="InterPro" id="IPR036770">
    <property type="entry name" value="Ankyrin_rpt-contain_sf"/>
</dbReference>
<dbReference type="AlphaFoldDB" id="K0S5W4"/>
<feature type="compositionally biased region" description="Basic and acidic residues" evidence="1">
    <location>
        <begin position="132"/>
        <end position="150"/>
    </location>
</feature>
<evidence type="ECO:0000256" key="1">
    <source>
        <dbReference type="SAM" id="MobiDB-lite"/>
    </source>
</evidence>
<comment type="caution">
    <text evidence="2">The sequence shown here is derived from an EMBL/GenBank/DDBJ whole genome shotgun (WGS) entry which is preliminary data.</text>
</comment>
<dbReference type="SUPFAM" id="SSF48403">
    <property type="entry name" value="Ankyrin repeat"/>
    <property type="match status" value="1"/>
</dbReference>
<sequence>PGRVHGRRPRRAPRRLAPVRPDRVRGRPAPPPHGLLRPGLRTGHGDAPHCLPRRGTAEEPRRVPPGPHRGALGREPPRRGPPPPPRVPRRRRGAEPVGEDAHRGGVGHGRGERAGQPAEPRLEPQAPPDVLDTQRRRRDDGTGTREDCALEARGGGGGRGRGGRPRRREGREGRRGRRRRRRGREQRRGGRGVSLFVLFRSFCSCVFAPKDIFAKFAHTPPPTHDSVEIHMTSQSHFNVHDPGYIASVAASTDLSLLVTKDKNWPAAAVRCRTHPSEAAEALEVKVRGAYTARITPLHFACEHRPSAEVVSALVAACPSALERRQEPGGQLPLHAACTWGASGPAVHVMLDACPGAAERKDFLSNLPLHCACYSGGMAEEPPGERGRRHRAEAEPPQQEGGAGAPRGDDGEAPEEEEGGGAEQAVEKRDIGTGGTRDYPERPIEGMCGPENQLSLNLLPRQISAYDATDCFEQGYIGSHMHSYRRVKKNIPMAWIFLRRLYTRYHLHHLNNGMTESERMCSSSFSLATFLAI</sequence>
<feature type="compositionally biased region" description="Acidic residues" evidence="1">
    <location>
        <begin position="410"/>
        <end position="419"/>
    </location>
</feature>
<feature type="compositionally biased region" description="Basic residues" evidence="1">
    <location>
        <begin position="1"/>
        <end position="14"/>
    </location>
</feature>